<keyword evidence="3" id="KW-1003">Cell membrane</keyword>
<feature type="transmembrane region" description="Helical" evidence="8">
    <location>
        <begin position="574"/>
        <end position="594"/>
    </location>
</feature>
<evidence type="ECO:0000256" key="8">
    <source>
        <dbReference type="SAM" id="Phobius"/>
    </source>
</evidence>
<keyword evidence="11" id="KW-1185">Reference proteome</keyword>
<dbReference type="AlphaFoldDB" id="A0A6G4UA85"/>
<evidence type="ECO:0000256" key="4">
    <source>
        <dbReference type="ARBA" id="ARBA00022692"/>
    </source>
</evidence>
<dbReference type="GO" id="GO:0005886">
    <property type="term" value="C:plasma membrane"/>
    <property type="evidence" value="ECO:0007669"/>
    <property type="project" value="UniProtKB-SubCell"/>
</dbReference>
<keyword evidence="6 8" id="KW-0472">Membrane</keyword>
<feature type="transmembrane region" description="Helical" evidence="8">
    <location>
        <begin position="239"/>
        <end position="259"/>
    </location>
</feature>
<feature type="transmembrane region" description="Helical" evidence="8">
    <location>
        <begin position="207"/>
        <end position="227"/>
    </location>
</feature>
<feature type="transmembrane region" description="Helical" evidence="8">
    <location>
        <begin position="643"/>
        <end position="667"/>
    </location>
</feature>
<protein>
    <submittedName>
        <fullName evidence="10">MMPL family transporter</fullName>
    </submittedName>
</protein>
<feature type="transmembrane region" description="Helical" evidence="8">
    <location>
        <begin position="517"/>
        <end position="534"/>
    </location>
</feature>
<dbReference type="InterPro" id="IPR000731">
    <property type="entry name" value="SSD"/>
</dbReference>
<dbReference type="RefSeq" id="WP_165243622.1">
    <property type="nucleotide sequence ID" value="NZ_JAAKZV010000253.1"/>
</dbReference>
<name>A0A6G4UA85_9ACTN</name>
<dbReference type="InterPro" id="IPR004869">
    <property type="entry name" value="MMPL_dom"/>
</dbReference>
<evidence type="ECO:0000313" key="11">
    <source>
        <dbReference type="Proteomes" id="UP000481583"/>
    </source>
</evidence>
<evidence type="ECO:0000256" key="3">
    <source>
        <dbReference type="ARBA" id="ARBA00022475"/>
    </source>
</evidence>
<feature type="transmembrane region" description="Helical" evidence="8">
    <location>
        <begin position="615"/>
        <end position="637"/>
    </location>
</feature>
<feature type="transmembrane region" description="Helical" evidence="8">
    <location>
        <begin position="279"/>
        <end position="304"/>
    </location>
</feature>
<feature type="transmembrane region" description="Helical" evidence="8">
    <location>
        <begin position="541"/>
        <end position="562"/>
    </location>
</feature>
<evidence type="ECO:0000256" key="1">
    <source>
        <dbReference type="ARBA" id="ARBA00004651"/>
    </source>
</evidence>
<keyword evidence="5 8" id="KW-1133">Transmembrane helix</keyword>
<dbReference type="Proteomes" id="UP000481583">
    <property type="component" value="Unassembled WGS sequence"/>
</dbReference>
<proteinExistence type="inferred from homology"/>
<feature type="transmembrane region" description="Helical" evidence="8">
    <location>
        <begin position="21"/>
        <end position="41"/>
    </location>
</feature>
<feature type="transmembrane region" description="Helical" evidence="8">
    <location>
        <begin position="316"/>
        <end position="338"/>
    </location>
</feature>
<evidence type="ECO:0000313" key="10">
    <source>
        <dbReference type="EMBL" id="NGN69043.1"/>
    </source>
</evidence>
<feature type="domain" description="SSD" evidence="9">
    <location>
        <begin position="211"/>
        <end position="337"/>
    </location>
</feature>
<dbReference type="Pfam" id="PF03176">
    <property type="entry name" value="MMPL"/>
    <property type="match status" value="2"/>
</dbReference>
<evidence type="ECO:0000256" key="6">
    <source>
        <dbReference type="ARBA" id="ARBA00023136"/>
    </source>
</evidence>
<reference evidence="10 11" key="1">
    <citation type="submission" date="2020-02" db="EMBL/GenBank/DDBJ databases">
        <title>Whole-genome analyses of novel actinobacteria.</title>
        <authorList>
            <person name="Sahin N."/>
        </authorList>
    </citation>
    <scope>NUCLEOTIDE SEQUENCE [LARGE SCALE GENOMIC DNA]</scope>
    <source>
        <strain evidence="10 11">A7024</strain>
    </source>
</reference>
<dbReference type="PANTHER" id="PTHR33406:SF6">
    <property type="entry name" value="MEMBRANE PROTEIN YDGH-RELATED"/>
    <property type="match status" value="1"/>
</dbReference>
<organism evidence="10 11">
    <name type="scientific">Streptomyces coryli</name>
    <dbReference type="NCBI Taxonomy" id="1128680"/>
    <lineage>
        <taxon>Bacteria</taxon>
        <taxon>Bacillati</taxon>
        <taxon>Actinomycetota</taxon>
        <taxon>Actinomycetes</taxon>
        <taxon>Kitasatosporales</taxon>
        <taxon>Streptomycetaceae</taxon>
        <taxon>Streptomyces</taxon>
    </lineage>
</organism>
<feature type="region of interest" description="Disordered" evidence="7">
    <location>
        <begin position="687"/>
        <end position="709"/>
    </location>
</feature>
<dbReference type="PANTHER" id="PTHR33406">
    <property type="entry name" value="MEMBRANE PROTEIN MJ1562-RELATED"/>
    <property type="match status" value="1"/>
</dbReference>
<evidence type="ECO:0000256" key="7">
    <source>
        <dbReference type="SAM" id="MobiDB-lite"/>
    </source>
</evidence>
<comment type="subcellular location">
    <subcellularLocation>
        <location evidence="1">Cell membrane</location>
        <topology evidence="1">Multi-pass membrane protein</topology>
    </subcellularLocation>
</comment>
<gene>
    <name evidence="10" type="ORF">G5C51_34785</name>
</gene>
<evidence type="ECO:0000259" key="9">
    <source>
        <dbReference type="PROSITE" id="PS50156"/>
    </source>
</evidence>
<accession>A0A6G4UA85</accession>
<evidence type="ECO:0000256" key="5">
    <source>
        <dbReference type="ARBA" id="ARBA00022989"/>
    </source>
</evidence>
<feature type="transmembrane region" description="Helical" evidence="8">
    <location>
        <begin position="183"/>
        <end position="200"/>
    </location>
</feature>
<dbReference type="Gene3D" id="1.20.1640.10">
    <property type="entry name" value="Multidrug efflux transporter AcrB transmembrane domain"/>
    <property type="match status" value="2"/>
</dbReference>
<dbReference type="InterPro" id="IPR050545">
    <property type="entry name" value="Mycobact_MmpL"/>
</dbReference>
<dbReference type="PROSITE" id="PS50156">
    <property type="entry name" value="SSD"/>
    <property type="match status" value="1"/>
</dbReference>
<sequence length="709" mass="73935">MGAVTEQQTAPPPPNHRRRRLVPWTLLAIWIGILALAMSPAGKFGDAEQNRAVDYLPTNADSTQVAKIQDKLPGGETTDLVLVYHRDAGLTAADRSAAAAQVDEVAGAHDLTTKPEGIPSKDGTTLMYPVSTNEPGTDEEKRNEFVADVRDVVQGEGGLSAEVGGNGGMQADQSKVFDSLDGPLLYTTVAVVAVLLILIYRSPILWLIPLVAAGVANMISMAAAYGAHEWFGTTISGQSGGIMTILVFGAGTDYALLLVSRYREELRRIEKPYDAMRTALRGCGPAVLASSGTVAAGLFCLLAADLNSSRGMGPMGAIGVLSALLAMMTLLPALLVLAGRKAFWPLIPAYGSEPKQRRSIFAAMGSSAGRRPLAVLAGGAILLGTLALGTMNLPGSLKNEDSFTDKPESISATETLAAAYPSRSSQPIEVAAPTAKADAAVAKAQQVKGVESVERGRSGGGWTEIAVVAKDAPESAGETATIHALRESLDGDLGAYVGGASAQLIDLEDTNSRDTKVIVPLVLVSVLLILIALLRSIVAPLILVAAVVAVWGAALGIGGLVFEPVFGFEGADPGLPLLSFVFLVALGVDYGIFLMHRMRENGLAGQEPVPAALSALRTTGGVIASAGLVLAATFSVLMNMPLVFLVEMGFIIAVGVLLDTFLVRTYLVTSASVLLRRKLWWPGELSKEPAAAQPPPPAASAEREPATLR</sequence>
<keyword evidence="4 8" id="KW-0812">Transmembrane</keyword>
<feature type="transmembrane region" description="Helical" evidence="8">
    <location>
        <begin position="373"/>
        <end position="393"/>
    </location>
</feature>
<evidence type="ECO:0000256" key="2">
    <source>
        <dbReference type="ARBA" id="ARBA00010157"/>
    </source>
</evidence>
<dbReference type="SUPFAM" id="SSF82866">
    <property type="entry name" value="Multidrug efflux transporter AcrB transmembrane domain"/>
    <property type="match status" value="2"/>
</dbReference>
<dbReference type="EMBL" id="JAAKZV010000253">
    <property type="protein sequence ID" value="NGN69043.1"/>
    <property type="molecule type" value="Genomic_DNA"/>
</dbReference>
<comment type="similarity">
    <text evidence="2">Belongs to the resistance-nodulation-cell division (RND) (TC 2.A.6) family. MmpL subfamily.</text>
</comment>
<comment type="caution">
    <text evidence="10">The sequence shown here is derived from an EMBL/GenBank/DDBJ whole genome shotgun (WGS) entry which is preliminary data.</text>
</comment>